<feature type="signal peptide" evidence="3">
    <location>
        <begin position="1"/>
        <end position="22"/>
    </location>
</feature>
<feature type="region of interest" description="Disordered" evidence="1">
    <location>
        <begin position="509"/>
        <end position="528"/>
    </location>
</feature>
<keyword evidence="2" id="KW-0472">Membrane</keyword>
<comment type="caution">
    <text evidence="4">The sequence shown here is derived from an EMBL/GenBank/DDBJ whole genome shotgun (WGS) entry which is preliminary data.</text>
</comment>
<evidence type="ECO:0000313" key="4">
    <source>
        <dbReference type="EMBL" id="CAB9506677.1"/>
    </source>
</evidence>
<protein>
    <submittedName>
        <fullName evidence="4">Uncharacterized protein</fullName>
    </submittedName>
</protein>
<evidence type="ECO:0000313" key="5">
    <source>
        <dbReference type="Proteomes" id="UP001153069"/>
    </source>
</evidence>
<dbReference type="Proteomes" id="UP001153069">
    <property type="component" value="Unassembled WGS sequence"/>
</dbReference>
<dbReference type="EMBL" id="CAICTM010000274">
    <property type="protein sequence ID" value="CAB9506677.1"/>
    <property type="molecule type" value="Genomic_DNA"/>
</dbReference>
<keyword evidence="2" id="KW-0812">Transmembrane</keyword>
<keyword evidence="5" id="KW-1185">Reference proteome</keyword>
<dbReference type="AlphaFoldDB" id="A0A9N8DQ46"/>
<accession>A0A9N8DQ46</accession>
<feature type="transmembrane region" description="Helical" evidence="2">
    <location>
        <begin position="556"/>
        <end position="575"/>
    </location>
</feature>
<organism evidence="4 5">
    <name type="scientific">Seminavis robusta</name>
    <dbReference type="NCBI Taxonomy" id="568900"/>
    <lineage>
        <taxon>Eukaryota</taxon>
        <taxon>Sar</taxon>
        <taxon>Stramenopiles</taxon>
        <taxon>Ochrophyta</taxon>
        <taxon>Bacillariophyta</taxon>
        <taxon>Bacillariophyceae</taxon>
        <taxon>Bacillariophycidae</taxon>
        <taxon>Naviculales</taxon>
        <taxon>Naviculaceae</taxon>
        <taxon>Seminavis</taxon>
    </lineage>
</organism>
<feature type="chain" id="PRO_5040306887" evidence="3">
    <location>
        <begin position="23"/>
        <end position="596"/>
    </location>
</feature>
<evidence type="ECO:0000256" key="2">
    <source>
        <dbReference type="SAM" id="Phobius"/>
    </source>
</evidence>
<evidence type="ECO:0000256" key="1">
    <source>
        <dbReference type="SAM" id="MobiDB-lite"/>
    </source>
</evidence>
<keyword evidence="2" id="KW-1133">Transmembrane helix</keyword>
<proteinExistence type="predicted"/>
<gene>
    <name evidence="4" type="ORF">SEMRO_275_G105640.1</name>
</gene>
<keyword evidence="3" id="KW-0732">Signal</keyword>
<reference evidence="4" key="1">
    <citation type="submission" date="2020-06" db="EMBL/GenBank/DDBJ databases">
        <authorList>
            <consortium name="Plant Systems Biology data submission"/>
        </authorList>
    </citation>
    <scope>NUCLEOTIDE SEQUENCE</scope>
    <source>
        <strain evidence="4">D6</strain>
    </source>
</reference>
<dbReference type="OrthoDB" id="41870at2759"/>
<sequence>MIKLTFFLFNLVLVATNAGAGAVEGHSLRSGAGGQRQLGTQDDIIDYTPTTVVTDDAAIDLDQALFESELDKINDEGFENAFHVYTLGAFSQSYATLTLNRGLTFDVPEGTDIDGNNTDGNYVRGRTMKAANAGATTLKVRYHVYPVQRAWTACHVGGNPNPNFQRCYAPTGTIEIDGMGLYEYSYNQAAANNNTQTLQTLSADLKKDDPGVTEKISSSDTFQKFYDYYGVPDYGNQVILTAFFKTATHDFKNGDFYFYNYKLDGRAEAAKRATIYLNVWMAVVLEMEHAVHMCEKNDPTKPKDLQLYAWDKAVAFYTGSVAKQADGEFFKGHTLYTLAEEQCLFSGTCTDAVEIVSGQKVQKTHADVNLKIFNYFNSGQRSLLDGDCGAAKADAMSVIHQMQIPLIQGLIRYAYAMDLGYQSNDASHDFEAAGAVFSAAVLPLIHHCDATAAQSIYQNMRVANGVGTTSYDTVMTLLEKNLDCLGVTCDELGGVMDIANSDRIYMPGGEPCHHPDAPPANNDPATVANTAAPTPNNNVAATVYTSDPTGGPNVKLAVGVTLLLVVLALVVAVVASRARNQKEFDGPAHDNEKEYV</sequence>
<evidence type="ECO:0000256" key="3">
    <source>
        <dbReference type="SAM" id="SignalP"/>
    </source>
</evidence>
<feature type="compositionally biased region" description="Low complexity" evidence="1">
    <location>
        <begin position="519"/>
        <end position="528"/>
    </location>
</feature>
<name>A0A9N8DQ46_9STRA</name>